<keyword evidence="1" id="KW-1133">Transmembrane helix</keyword>
<keyword evidence="1" id="KW-0812">Transmembrane</keyword>
<keyword evidence="1" id="KW-0472">Membrane</keyword>
<evidence type="ECO:0000313" key="3">
    <source>
        <dbReference type="Proteomes" id="UP000235387"/>
    </source>
</evidence>
<dbReference type="Proteomes" id="UP000235387">
    <property type="component" value="Unassembled WGS sequence"/>
</dbReference>
<comment type="caution">
    <text evidence="2">The sequence shown here is derived from an EMBL/GenBank/DDBJ whole genome shotgun (WGS) entry which is preliminary data.</text>
</comment>
<reference evidence="3" key="1">
    <citation type="submission" date="2016-07" db="EMBL/GenBank/DDBJ databases">
        <title>Nontailed viruses are major unrecognized killers of bacteria in the ocean.</title>
        <authorList>
            <person name="Kauffman K."/>
            <person name="Hussain F."/>
            <person name="Yang J."/>
            <person name="Arevalo P."/>
            <person name="Brown J."/>
            <person name="Cutler M."/>
            <person name="Kelly L."/>
            <person name="Polz M.F."/>
        </authorList>
    </citation>
    <scope>NUCLEOTIDE SEQUENCE [LARGE SCALE GENOMIC DNA]</scope>
    <source>
        <strain evidence="3">10N.261.45.A10</strain>
    </source>
</reference>
<sequence>MADFFDTWISMVFFIVIALVILTLTLAITKSTRKKWIMLSSIILTASFSISSLFLLEFLIKDEVSGLIDENSLVIEMPSGIDEGLLLHSLKNNKYVTTHKTHPLEKSVVRILTNSRELKLQVAQDSKYPYLYWVYYPKYRYSRLNEIGKVRVQKYE</sequence>
<protein>
    <submittedName>
        <fullName evidence="2">Uncharacterized protein</fullName>
    </submittedName>
</protein>
<accession>A0A2N7L506</accession>
<dbReference type="EMBL" id="MDAL01000055">
    <property type="protein sequence ID" value="PMN88569.1"/>
    <property type="molecule type" value="Genomic_DNA"/>
</dbReference>
<feature type="transmembrane region" description="Helical" evidence="1">
    <location>
        <begin position="6"/>
        <end position="29"/>
    </location>
</feature>
<name>A0A2N7L506_9GAMM</name>
<dbReference type="RefSeq" id="WP_102319323.1">
    <property type="nucleotide sequence ID" value="NZ_MCYQ01000046.1"/>
</dbReference>
<evidence type="ECO:0000256" key="1">
    <source>
        <dbReference type="SAM" id="Phobius"/>
    </source>
</evidence>
<organism evidence="2 3">
    <name type="scientific">Enterovibrio norvegicus</name>
    <dbReference type="NCBI Taxonomy" id="188144"/>
    <lineage>
        <taxon>Bacteria</taxon>
        <taxon>Pseudomonadati</taxon>
        <taxon>Pseudomonadota</taxon>
        <taxon>Gammaproteobacteria</taxon>
        <taxon>Vibrionales</taxon>
        <taxon>Vibrionaceae</taxon>
        <taxon>Enterovibrio</taxon>
    </lineage>
</organism>
<dbReference type="AlphaFoldDB" id="A0A2N7L506"/>
<feature type="transmembrane region" description="Helical" evidence="1">
    <location>
        <begin position="36"/>
        <end position="60"/>
    </location>
</feature>
<evidence type="ECO:0000313" key="2">
    <source>
        <dbReference type="EMBL" id="PMN88569.1"/>
    </source>
</evidence>
<gene>
    <name evidence="2" type="ORF">BCT23_23975</name>
</gene>
<proteinExistence type="predicted"/>